<organism evidence="1">
    <name type="scientific">Triatoma infestans</name>
    <name type="common">Assassin bug</name>
    <dbReference type="NCBI Taxonomy" id="30076"/>
    <lineage>
        <taxon>Eukaryota</taxon>
        <taxon>Metazoa</taxon>
        <taxon>Ecdysozoa</taxon>
        <taxon>Arthropoda</taxon>
        <taxon>Hexapoda</taxon>
        <taxon>Insecta</taxon>
        <taxon>Pterygota</taxon>
        <taxon>Neoptera</taxon>
        <taxon>Paraneoptera</taxon>
        <taxon>Hemiptera</taxon>
        <taxon>Heteroptera</taxon>
        <taxon>Panheteroptera</taxon>
        <taxon>Cimicomorpha</taxon>
        <taxon>Reduviidae</taxon>
        <taxon>Triatominae</taxon>
        <taxon>Triatoma</taxon>
    </lineage>
</organism>
<protein>
    <submittedName>
        <fullName evidence="1">Histone deacetylase complex subunit sap18</fullName>
    </submittedName>
</protein>
<sequence>IKKYLIGYNEKYLLLCIVKFIFLKTINSYKYISNEILQTDKRLN</sequence>
<evidence type="ECO:0000313" key="1">
    <source>
        <dbReference type="EMBL" id="JAS01403.1"/>
    </source>
</evidence>
<feature type="non-terminal residue" evidence="1">
    <location>
        <position position="1"/>
    </location>
</feature>
<dbReference type="AlphaFoldDB" id="A0A170ZWQ8"/>
<accession>A0A170ZWQ8</accession>
<reference evidence="1" key="2">
    <citation type="journal article" date="2017" name="J. Med. Entomol.">
        <title>Transcriptome Analysis of the Triatoma infestans (Hemiptera: Reduviidae) Integument.</title>
        <authorList>
            <person name="Calderon-Fernandez G.M."/>
            <person name="Moriconi D.E."/>
            <person name="Dulbecco A.B."/>
            <person name="Juarez M.P."/>
        </authorList>
    </citation>
    <scope>NUCLEOTIDE SEQUENCE</scope>
    <source>
        <strain evidence="1">Int1</strain>
        <tissue evidence="1">Integument</tissue>
    </source>
</reference>
<dbReference type="EMBL" id="GEMB01001766">
    <property type="protein sequence ID" value="JAS01403.1"/>
    <property type="molecule type" value="Transcribed_RNA"/>
</dbReference>
<reference evidence="1" key="1">
    <citation type="submission" date="2016-04" db="EMBL/GenBank/DDBJ databases">
        <authorList>
            <person name="Calderon-Fernandez G.M.Sr."/>
        </authorList>
    </citation>
    <scope>NUCLEOTIDE SEQUENCE</scope>
    <source>
        <strain evidence="1">Int1</strain>
        <tissue evidence="1">Integument</tissue>
    </source>
</reference>
<name>A0A170ZWQ8_TRIIF</name>
<proteinExistence type="predicted"/>